<protein>
    <recommendedName>
        <fullName evidence="4">DUF4157 domain-containing protein</fullName>
    </recommendedName>
</protein>
<dbReference type="EMBL" id="FMYF01000002">
    <property type="protein sequence ID" value="SDB80308.1"/>
    <property type="molecule type" value="Genomic_DNA"/>
</dbReference>
<keyword evidence="3" id="KW-1185">Reference proteome</keyword>
<feature type="compositionally biased region" description="Gly residues" evidence="1">
    <location>
        <begin position="162"/>
        <end position="172"/>
    </location>
</feature>
<evidence type="ECO:0000313" key="2">
    <source>
        <dbReference type="EMBL" id="SDB80308.1"/>
    </source>
</evidence>
<evidence type="ECO:0000256" key="1">
    <source>
        <dbReference type="SAM" id="MobiDB-lite"/>
    </source>
</evidence>
<dbReference type="STRING" id="1577474.GA0111570_10296"/>
<feature type="compositionally biased region" description="Low complexity" evidence="1">
    <location>
        <begin position="151"/>
        <end position="161"/>
    </location>
</feature>
<sequence length="172" mass="17939">MHPSRRLASLQPGGHTPATRLRTAVNWLNLSTPFGLGVAALGGARTVRGPRGLWLAEGYRPGFPRAGAFTVGSVVLTPGRFADLARSRPDLLAHEERHSRQWCALGLPFLPAYVAATAWSWLRTGHLAYANVFEVRAGLVSGGYRPGPGVSDPAADGRSAPAGGGRAPGAAA</sequence>
<proteinExistence type="predicted"/>
<dbReference type="AlphaFoldDB" id="A0A1G6GE78"/>
<feature type="region of interest" description="Disordered" evidence="1">
    <location>
        <begin position="150"/>
        <end position="172"/>
    </location>
</feature>
<evidence type="ECO:0008006" key="4">
    <source>
        <dbReference type="Google" id="ProtNLM"/>
    </source>
</evidence>
<reference evidence="2 3" key="1">
    <citation type="submission" date="2016-06" db="EMBL/GenBank/DDBJ databases">
        <authorList>
            <person name="Olsen C.W."/>
            <person name="Carey S."/>
            <person name="Hinshaw L."/>
            <person name="Karasin A.I."/>
        </authorList>
    </citation>
    <scope>NUCLEOTIDE SEQUENCE [LARGE SCALE GENOMIC DNA]</scope>
    <source>
        <strain evidence="2 3">LZ-22</strain>
    </source>
</reference>
<accession>A0A1G6GE78</accession>
<name>A0A1G6GE78_9ACTN</name>
<gene>
    <name evidence="2" type="ORF">GA0111570_10296</name>
</gene>
<organism evidence="2 3">
    <name type="scientific">Raineyella antarctica</name>
    <dbReference type="NCBI Taxonomy" id="1577474"/>
    <lineage>
        <taxon>Bacteria</taxon>
        <taxon>Bacillati</taxon>
        <taxon>Actinomycetota</taxon>
        <taxon>Actinomycetes</taxon>
        <taxon>Propionibacteriales</taxon>
        <taxon>Propionibacteriaceae</taxon>
        <taxon>Raineyella</taxon>
    </lineage>
</organism>
<dbReference type="Proteomes" id="UP000199086">
    <property type="component" value="Unassembled WGS sequence"/>
</dbReference>
<dbReference type="RefSeq" id="WP_217633995.1">
    <property type="nucleotide sequence ID" value="NZ_FMYF01000002.1"/>
</dbReference>
<evidence type="ECO:0000313" key="3">
    <source>
        <dbReference type="Proteomes" id="UP000199086"/>
    </source>
</evidence>